<accession>A0A8J6J1P1</accession>
<proteinExistence type="predicted"/>
<dbReference type="CDD" id="cd05403">
    <property type="entry name" value="NT_KNTase_like"/>
    <property type="match status" value="1"/>
</dbReference>
<dbReference type="Pfam" id="PF01909">
    <property type="entry name" value="NTP_transf_2"/>
    <property type="match status" value="1"/>
</dbReference>
<keyword evidence="3" id="KW-1185">Reference proteome</keyword>
<dbReference type="InterPro" id="IPR002934">
    <property type="entry name" value="Polymerase_NTP_transf_dom"/>
</dbReference>
<reference evidence="2" key="1">
    <citation type="submission" date="2020-08" db="EMBL/GenBank/DDBJ databases">
        <title>Genome public.</title>
        <authorList>
            <person name="Liu C."/>
            <person name="Sun Q."/>
        </authorList>
    </citation>
    <scope>NUCLEOTIDE SEQUENCE</scope>
    <source>
        <strain evidence="2">NSJ-23</strain>
    </source>
</reference>
<organism evidence="2 3">
    <name type="scientific">Flintibacter hominis</name>
    <dbReference type="NCBI Taxonomy" id="2763048"/>
    <lineage>
        <taxon>Bacteria</taxon>
        <taxon>Bacillati</taxon>
        <taxon>Bacillota</taxon>
        <taxon>Clostridia</taxon>
        <taxon>Eubacteriales</taxon>
        <taxon>Flintibacter</taxon>
    </lineage>
</organism>
<dbReference type="InterPro" id="IPR043519">
    <property type="entry name" value="NT_sf"/>
</dbReference>
<dbReference type="RefSeq" id="WP_186852616.1">
    <property type="nucleotide sequence ID" value="NZ_JACOPO010000003.1"/>
</dbReference>
<name>A0A8J6J1P1_9FIRM</name>
<gene>
    <name evidence="2" type="ORF">H8S11_06840</name>
</gene>
<sequence length="223" mass="25429">MKLDEKAWMAQFCQAVKDEFGGRIVCIGLQGSRGRGEEREDSDIDMVVVLDRVELEDLDRYRRVVANLPCRELLCGFVSGKEELLAWEPGDLFQFYHDTAPVVGDLEFLRGTFAREDTSRAVHTGLCNLYHGCVHNYLHERDEALLAALYKSAAFTLQAIYWLKTGVYVKKHRELWLELTGEERSVLERVLAFRAGEGPDLEKDSALLLQWAGATLREGVKQY</sequence>
<evidence type="ECO:0000313" key="2">
    <source>
        <dbReference type="EMBL" id="MBC5722524.1"/>
    </source>
</evidence>
<evidence type="ECO:0000313" key="3">
    <source>
        <dbReference type="Proteomes" id="UP000628736"/>
    </source>
</evidence>
<dbReference type="Proteomes" id="UP000628736">
    <property type="component" value="Unassembled WGS sequence"/>
</dbReference>
<dbReference type="AlphaFoldDB" id="A0A8J6J1P1"/>
<dbReference type="Gene3D" id="3.30.460.10">
    <property type="entry name" value="Beta Polymerase, domain 2"/>
    <property type="match status" value="1"/>
</dbReference>
<comment type="caution">
    <text evidence="2">The sequence shown here is derived from an EMBL/GenBank/DDBJ whole genome shotgun (WGS) entry which is preliminary data.</text>
</comment>
<feature type="domain" description="Polymerase nucleotidyl transferase" evidence="1">
    <location>
        <begin position="11"/>
        <end position="56"/>
    </location>
</feature>
<protein>
    <submittedName>
        <fullName evidence="2">Nucleotidyltransferase domain-containing protein</fullName>
    </submittedName>
</protein>
<dbReference type="GO" id="GO:0016779">
    <property type="term" value="F:nucleotidyltransferase activity"/>
    <property type="evidence" value="ECO:0007669"/>
    <property type="project" value="InterPro"/>
</dbReference>
<dbReference type="EMBL" id="JACOPO010000003">
    <property type="protein sequence ID" value="MBC5722524.1"/>
    <property type="molecule type" value="Genomic_DNA"/>
</dbReference>
<evidence type="ECO:0000259" key="1">
    <source>
        <dbReference type="Pfam" id="PF01909"/>
    </source>
</evidence>
<dbReference type="SUPFAM" id="SSF81301">
    <property type="entry name" value="Nucleotidyltransferase"/>
    <property type="match status" value="1"/>
</dbReference>